<feature type="non-terminal residue" evidence="1">
    <location>
        <position position="112"/>
    </location>
</feature>
<dbReference type="AlphaFoldDB" id="A0AAD6ZIV9"/>
<dbReference type="Proteomes" id="UP001218218">
    <property type="component" value="Unassembled WGS sequence"/>
</dbReference>
<name>A0AAD6ZIV9_9AGAR</name>
<reference evidence="1" key="1">
    <citation type="submission" date="2023-03" db="EMBL/GenBank/DDBJ databases">
        <title>Massive genome expansion in bonnet fungi (Mycena s.s.) driven by repeated elements and novel gene families across ecological guilds.</title>
        <authorList>
            <consortium name="Lawrence Berkeley National Laboratory"/>
            <person name="Harder C.B."/>
            <person name="Miyauchi S."/>
            <person name="Viragh M."/>
            <person name="Kuo A."/>
            <person name="Thoen E."/>
            <person name="Andreopoulos B."/>
            <person name="Lu D."/>
            <person name="Skrede I."/>
            <person name="Drula E."/>
            <person name="Henrissat B."/>
            <person name="Morin E."/>
            <person name="Kohler A."/>
            <person name="Barry K."/>
            <person name="LaButti K."/>
            <person name="Morin E."/>
            <person name="Salamov A."/>
            <person name="Lipzen A."/>
            <person name="Mereny Z."/>
            <person name="Hegedus B."/>
            <person name="Baldrian P."/>
            <person name="Stursova M."/>
            <person name="Weitz H."/>
            <person name="Taylor A."/>
            <person name="Grigoriev I.V."/>
            <person name="Nagy L.G."/>
            <person name="Martin F."/>
            <person name="Kauserud H."/>
        </authorList>
    </citation>
    <scope>NUCLEOTIDE SEQUENCE</scope>
    <source>
        <strain evidence="1">CBHHK002</strain>
    </source>
</reference>
<dbReference type="EMBL" id="JARIHO010000047">
    <property type="protein sequence ID" value="KAJ7323364.1"/>
    <property type="molecule type" value="Genomic_DNA"/>
</dbReference>
<protein>
    <submittedName>
        <fullName evidence="1">Uncharacterized protein</fullName>
    </submittedName>
</protein>
<evidence type="ECO:0000313" key="1">
    <source>
        <dbReference type="EMBL" id="KAJ7323364.1"/>
    </source>
</evidence>
<evidence type="ECO:0000313" key="2">
    <source>
        <dbReference type="Proteomes" id="UP001218218"/>
    </source>
</evidence>
<gene>
    <name evidence="1" type="ORF">DFH08DRAFT_753022</name>
</gene>
<sequence length="112" mass="12131">MSGIPSPFSMPEADRFNGSNFTKFDSMLIAGAKARGVIGYLNGTITKPPPPVGPVPYTTVATPWYSRTPSEEEWEMRDGYTQSMVITNVENPIGYGITNSMTAAEAYKALTS</sequence>
<proteinExistence type="predicted"/>
<comment type="caution">
    <text evidence="1">The sequence shown here is derived from an EMBL/GenBank/DDBJ whole genome shotgun (WGS) entry which is preliminary data.</text>
</comment>
<keyword evidence="2" id="KW-1185">Reference proteome</keyword>
<accession>A0AAD6ZIV9</accession>
<organism evidence="1 2">
    <name type="scientific">Mycena albidolilacea</name>
    <dbReference type="NCBI Taxonomy" id="1033008"/>
    <lineage>
        <taxon>Eukaryota</taxon>
        <taxon>Fungi</taxon>
        <taxon>Dikarya</taxon>
        <taxon>Basidiomycota</taxon>
        <taxon>Agaricomycotina</taxon>
        <taxon>Agaricomycetes</taxon>
        <taxon>Agaricomycetidae</taxon>
        <taxon>Agaricales</taxon>
        <taxon>Marasmiineae</taxon>
        <taxon>Mycenaceae</taxon>
        <taxon>Mycena</taxon>
    </lineage>
</organism>